<dbReference type="SUPFAM" id="SSF52540">
    <property type="entry name" value="P-loop containing nucleoside triphosphate hydrolases"/>
    <property type="match status" value="1"/>
</dbReference>
<dbReference type="EMBL" id="CAJHOE010000002">
    <property type="protein sequence ID" value="CAD7288248.1"/>
    <property type="molecule type" value="Genomic_DNA"/>
</dbReference>
<dbReference type="Proteomes" id="UP000789359">
    <property type="component" value="Unassembled WGS sequence"/>
</dbReference>
<dbReference type="InterPro" id="IPR027417">
    <property type="entry name" value="P-loop_NTPase"/>
</dbReference>
<feature type="domain" description="SF4 helicase" evidence="1">
    <location>
        <begin position="59"/>
        <end position="133"/>
    </location>
</feature>
<reference evidence="2 3" key="1">
    <citation type="submission" date="2020-11" db="EMBL/GenBank/DDBJ databases">
        <authorList>
            <person name="Peeters C."/>
        </authorList>
    </citation>
    <scope>NUCLEOTIDE SEQUENCE [LARGE SCALE GENOMIC DNA]</scope>
    <source>
        <strain evidence="2 3">LMG 8286</strain>
    </source>
</reference>
<proteinExistence type="predicted"/>
<dbReference type="Gene3D" id="3.40.50.300">
    <property type="entry name" value="P-loop containing nucleotide triphosphate hydrolases"/>
    <property type="match status" value="1"/>
</dbReference>
<dbReference type="InterPro" id="IPR007694">
    <property type="entry name" value="DNA_helicase_DnaB-like_C"/>
</dbReference>
<evidence type="ECO:0000313" key="3">
    <source>
        <dbReference type="Proteomes" id="UP000789359"/>
    </source>
</evidence>
<name>A0ABN7KAG4_9BACT</name>
<dbReference type="Pfam" id="PF03796">
    <property type="entry name" value="DnaB_C"/>
    <property type="match status" value="1"/>
</dbReference>
<accession>A0ABN7KAG4</accession>
<evidence type="ECO:0000259" key="1">
    <source>
        <dbReference type="Pfam" id="PF03796"/>
    </source>
</evidence>
<protein>
    <recommendedName>
        <fullName evidence="1">SF4 helicase domain-containing protein</fullName>
    </recommendedName>
</protein>
<dbReference type="RefSeq" id="WP_230056970.1">
    <property type="nucleotide sequence ID" value="NZ_CAJHOE010000002.1"/>
</dbReference>
<sequence length="278" mass="31906">MNIPSNLQTPAEAIDYLKELNDKITKAMSEIENAQPQPNFESFEECFKRLDANPALKFIPTGLRWFDFNLAGYGLAQGSFINLAGASFAGKTYFILQLLQSMGEKHKVAFFSYEMYEKVLYNKLKYSSANFRANTILIQDDPYLDSIERRIRKLAQMDVKLIAIDSRMKILLREKTDEYTKNVTISATISRVCRETGVIVILINQMNESDLKSGRLSLKGGNDQVYDSDMIFYLSYDDIKNERRLVCSKDRLSTTGNTWSVIIPNGYQKPIEEVEFKE</sequence>
<keyword evidence="3" id="KW-1185">Reference proteome</keyword>
<evidence type="ECO:0000313" key="2">
    <source>
        <dbReference type="EMBL" id="CAD7288248.1"/>
    </source>
</evidence>
<comment type="caution">
    <text evidence="2">The sequence shown here is derived from an EMBL/GenBank/DDBJ whole genome shotgun (WGS) entry which is preliminary data.</text>
</comment>
<organism evidence="2 3">
    <name type="scientific">Campylobacter suis</name>
    <dbReference type="NCBI Taxonomy" id="2790657"/>
    <lineage>
        <taxon>Bacteria</taxon>
        <taxon>Pseudomonadati</taxon>
        <taxon>Campylobacterota</taxon>
        <taxon>Epsilonproteobacteria</taxon>
        <taxon>Campylobacterales</taxon>
        <taxon>Campylobacteraceae</taxon>
        <taxon>Campylobacter</taxon>
    </lineage>
</organism>
<gene>
    <name evidence="2" type="ORF">LMG8286_01216</name>
</gene>